<feature type="non-terminal residue" evidence="1">
    <location>
        <position position="1"/>
    </location>
</feature>
<dbReference type="Gene3D" id="1.25.40.20">
    <property type="entry name" value="Ankyrin repeat-containing domain"/>
    <property type="match status" value="1"/>
</dbReference>
<sequence>MQFIDPQVLENACAVGATESELEFILLRTAPNWGKAVDSAVKGGHLHVLEWMINRRDGRGPWACDFHFKNESCLMVAAFHGQLETMKWLFNQKLFDERCLEKAAWYASRNGDMMMIKWLHNHAKLTYVMSEAARNGHLEMVQWIYENVETDTSFAMEEAARNGHLDVLRWLHQRKCCPDTCTTSTMDGAVDGGHFLIANWLLENCSKGCSHNAPICAADKGNLKMLQWLHVHFNQKFSKAVMDKAAWYGHLDVVKWLHEYRTEGCSTVAMDMAAACGHLDVVQWLHDNRDEGCTRQAMDEAAANGYLDVLKWLHSNRSEGCTRTFGVCDGIIKRPIRCGHYAVVRWLLEHNLDTYRRDLIKYAIWAGNSELVCYLGENFKQYAYDWQTWGASEYELIEAAKQGYLKASLRER</sequence>
<gene>
    <name evidence="1" type="ORF">PHMEG_00034310</name>
</gene>
<dbReference type="Pfam" id="PF13637">
    <property type="entry name" value="Ank_4"/>
    <property type="match status" value="1"/>
</dbReference>
<evidence type="ECO:0000313" key="2">
    <source>
        <dbReference type="Proteomes" id="UP000198211"/>
    </source>
</evidence>
<protein>
    <submittedName>
        <fullName evidence="1">Uncharacterized protein</fullName>
    </submittedName>
</protein>
<name>A0A225URA6_9STRA</name>
<dbReference type="Proteomes" id="UP000198211">
    <property type="component" value="Unassembled WGS sequence"/>
</dbReference>
<proteinExistence type="predicted"/>
<dbReference type="InterPro" id="IPR052050">
    <property type="entry name" value="SecEffector_AnkRepeat"/>
</dbReference>
<dbReference type="SUPFAM" id="SSF48403">
    <property type="entry name" value="Ankyrin repeat"/>
    <property type="match status" value="1"/>
</dbReference>
<dbReference type="PANTHER" id="PTHR46586:SF3">
    <property type="entry name" value="ANKYRIN REPEAT-CONTAINING PROTEIN"/>
    <property type="match status" value="1"/>
</dbReference>
<dbReference type="AlphaFoldDB" id="A0A225URA6"/>
<dbReference type="Pfam" id="PF12796">
    <property type="entry name" value="Ank_2"/>
    <property type="match status" value="1"/>
</dbReference>
<dbReference type="OrthoDB" id="126605at2759"/>
<organism evidence="1 2">
    <name type="scientific">Phytophthora megakarya</name>
    <dbReference type="NCBI Taxonomy" id="4795"/>
    <lineage>
        <taxon>Eukaryota</taxon>
        <taxon>Sar</taxon>
        <taxon>Stramenopiles</taxon>
        <taxon>Oomycota</taxon>
        <taxon>Peronosporomycetes</taxon>
        <taxon>Peronosporales</taxon>
        <taxon>Peronosporaceae</taxon>
        <taxon>Phytophthora</taxon>
    </lineage>
</organism>
<evidence type="ECO:0000313" key="1">
    <source>
        <dbReference type="EMBL" id="OWY95634.1"/>
    </source>
</evidence>
<dbReference type="PANTHER" id="PTHR46586">
    <property type="entry name" value="ANKYRIN REPEAT-CONTAINING PROTEIN"/>
    <property type="match status" value="1"/>
</dbReference>
<dbReference type="InterPro" id="IPR002110">
    <property type="entry name" value="Ankyrin_rpt"/>
</dbReference>
<dbReference type="InterPro" id="IPR036770">
    <property type="entry name" value="Ankyrin_rpt-contain_sf"/>
</dbReference>
<dbReference type="STRING" id="4795.A0A225URA6"/>
<comment type="caution">
    <text evidence="1">The sequence shown here is derived from an EMBL/GenBank/DDBJ whole genome shotgun (WGS) entry which is preliminary data.</text>
</comment>
<reference evidence="2" key="1">
    <citation type="submission" date="2017-03" db="EMBL/GenBank/DDBJ databases">
        <title>Phytopthora megakarya and P. palmivora, two closely related causual agents of cacao black pod achieved similar genome size and gene model numbers by different mechanisms.</title>
        <authorList>
            <person name="Ali S."/>
            <person name="Shao J."/>
            <person name="Larry D.J."/>
            <person name="Kronmiller B."/>
            <person name="Shen D."/>
            <person name="Strem M.D."/>
            <person name="Melnick R.L."/>
            <person name="Guiltinan M.J."/>
            <person name="Tyler B.M."/>
            <person name="Meinhardt L.W."/>
            <person name="Bailey B.A."/>
        </authorList>
    </citation>
    <scope>NUCLEOTIDE SEQUENCE [LARGE SCALE GENOMIC DNA]</scope>
    <source>
        <strain evidence="2">zdho120</strain>
    </source>
</reference>
<accession>A0A225URA6</accession>
<keyword evidence="2" id="KW-1185">Reference proteome</keyword>
<dbReference type="EMBL" id="NBNE01012673">
    <property type="protein sequence ID" value="OWY95634.1"/>
    <property type="molecule type" value="Genomic_DNA"/>
</dbReference>